<gene>
    <name evidence="1" type="ORF">MRATA1EN22A_LOCUS29610</name>
</gene>
<accession>A0ACB1KG97</accession>
<sequence>MQASRTQPGGLLESAGTHRPMNSPGPGSGRDPNRQTTAESRVHGTDKEQPSPGREGVPFQGPPLGSPSLSIKRLQAQVVGTDLELLLSHAGQDTQVSEGQRECTAEKQCLGNRRAWVEMRPRGLESGFRNPVCLYPVSAS</sequence>
<evidence type="ECO:0000313" key="1">
    <source>
        <dbReference type="EMBL" id="CAM9188122.1"/>
    </source>
</evidence>
<reference evidence="1" key="1">
    <citation type="submission" date="2025-03" db="EMBL/GenBank/DDBJ databases">
        <authorList>
            <consortium name="ELIXIR-Norway"/>
            <consortium name="Elixir Norway"/>
        </authorList>
    </citation>
    <scope>NUCLEOTIDE SEQUENCE</scope>
</reference>
<evidence type="ECO:0000313" key="2">
    <source>
        <dbReference type="Proteomes" id="UP001162501"/>
    </source>
</evidence>
<name>A0ACB1KG97_RANTA</name>
<protein>
    <submittedName>
        <fullName evidence="1">Uncharacterized protein</fullName>
    </submittedName>
</protein>
<dbReference type="Proteomes" id="UP001162501">
    <property type="component" value="Unassembled WGS sequence"/>
</dbReference>
<organism evidence="1 2">
    <name type="scientific">Rangifer tarandus platyrhynchus</name>
    <name type="common">Svalbard reindeer</name>
    <dbReference type="NCBI Taxonomy" id="3082113"/>
    <lineage>
        <taxon>Eukaryota</taxon>
        <taxon>Metazoa</taxon>
        <taxon>Chordata</taxon>
        <taxon>Craniata</taxon>
        <taxon>Vertebrata</taxon>
        <taxon>Euteleostomi</taxon>
        <taxon>Mammalia</taxon>
        <taxon>Eutheria</taxon>
        <taxon>Laurasiatheria</taxon>
        <taxon>Artiodactyla</taxon>
        <taxon>Ruminantia</taxon>
        <taxon>Pecora</taxon>
        <taxon>Cervidae</taxon>
        <taxon>Odocoileinae</taxon>
        <taxon>Rangifer</taxon>
    </lineage>
</organism>
<dbReference type="EMBL" id="CATOBB020000851">
    <property type="protein sequence ID" value="CAM9188122.1"/>
    <property type="molecule type" value="Genomic_DNA"/>
</dbReference>
<comment type="caution">
    <text evidence="1">The sequence shown here is derived from an EMBL/GenBank/DDBJ whole genome shotgun (WGS) entry which is preliminary data.</text>
</comment>
<proteinExistence type="predicted"/>